<evidence type="ECO:0000313" key="1">
    <source>
        <dbReference type="EMBL" id="CAB4148761.1"/>
    </source>
</evidence>
<name>A0A6J5QX59_9CAUD</name>
<dbReference type="EMBL" id="LR796602">
    <property type="protein sequence ID" value="CAB4153993.1"/>
    <property type="molecule type" value="Genomic_DNA"/>
</dbReference>
<evidence type="ECO:0000313" key="3">
    <source>
        <dbReference type="EMBL" id="CAB4188382.1"/>
    </source>
</evidence>
<evidence type="ECO:0000313" key="2">
    <source>
        <dbReference type="EMBL" id="CAB4153993.1"/>
    </source>
</evidence>
<protein>
    <submittedName>
        <fullName evidence="3">Phage-like element PBSX protein, XkdF</fullName>
    </submittedName>
</protein>
<proteinExistence type="predicted"/>
<reference evidence="3" key="1">
    <citation type="submission" date="2020-05" db="EMBL/GenBank/DDBJ databases">
        <authorList>
            <person name="Chiriac C."/>
            <person name="Salcher M."/>
            <person name="Ghai R."/>
            <person name="Kavagutti S V."/>
        </authorList>
    </citation>
    <scope>NUCLEOTIDE SEQUENCE</scope>
</reference>
<dbReference type="EMBL" id="LR796500">
    <property type="protein sequence ID" value="CAB4148761.1"/>
    <property type="molecule type" value="Genomic_DNA"/>
</dbReference>
<accession>A0A6J5QX59</accession>
<gene>
    <name evidence="3" type="ORF">UFOVP1178_18</name>
    <name evidence="1" type="ORF">UFOVP522_24</name>
    <name evidence="2" type="ORF">UFOVP624_47</name>
</gene>
<organism evidence="3">
    <name type="scientific">uncultured Caudovirales phage</name>
    <dbReference type="NCBI Taxonomy" id="2100421"/>
    <lineage>
        <taxon>Viruses</taxon>
        <taxon>Duplodnaviria</taxon>
        <taxon>Heunggongvirae</taxon>
        <taxon>Uroviricota</taxon>
        <taxon>Caudoviricetes</taxon>
        <taxon>Peduoviridae</taxon>
        <taxon>Maltschvirus</taxon>
        <taxon>Maltschvirus maltsch</taxon>
    </lineage>
</organism>
<sequence length="203" mass="23592">MIKDLPIYEISIDLLDSETTVSFNSLVGEPAHEKNFMTFAKQMAFEFNEEEQVITGIAISADTPIYRYEKETAEEYYVVFTKQAVKDIIFDYARKENFNNVNLDHDPSKVVEGIYMIHSYQIDNEKGFTAPERFKDANDGSWIVSYKVTDKEIFNQAKEGKFNGFSIEGVFNLMDQKEDEQMASIFQALLDLKQNFRTRKHNN</sequence>
<dbReference type="EMBL" id="LR797124">
    <property type="protein sequence ID" value="CAB4188382.1"/>
    <property type="molecule type" value="Genomic_DNA"/>
</dbReference>